<protein>
    <submittedName>
        <fullName evidence="2">Uncharacterized protein</fullName>
    </submittedName>
</protein>
<evidence type="ECO:0000313" key="2">
    <source>
        <dbReference type="EMBL" id="EKE27099.1"/>
    </source>
</evidence>
<feature type="non-terminal residue" evidence="2">
    <location>
        <position position="194"/>
    </location>
</feature>
<reference evidence="2" key="1">
    <citation type="journal article" date="2012" name="Science">
        <title>Fermentation, hydrogen, and sulfur metabolism in multiple uncultivated bacterial phyla.</title>
        <authorList>
            <person name="Wrighton K.C."/>
            <person name="Thomas B.C."/>
            <person name="Sharon I."/>
            <person name="Miller C.S."/>
            <person name="Castelle C.J."/>
            <person name="VerBerkmoes N.C."/>
            <person name="Wilkins M.J."/>
            <person name="Hettich R.L."/>
            <person name="Lipton M.S."/>
            <person name="Williams K.H."/>
            <person name="Long P.E."/>
            <person name="Banfield J.F."/>
        </authorList>
    </citation>
    <scope>NUCLEOTIDE SEQUENCE [LARGE SCALE GENOMIC DNA]</scope>
</reference>
<accession>K2GAE7</accession>
<gene>
    <name evidence="2" type="ORF">ACD_4C00044G0003</name>
</gene>
<sequence>MSEVLKFENSESKDKINEFDKLKEPLKSKFKDFYDKLVSEEIKKDFLEWMKNDLDWFNDDIFSRDEIDKFLRNYLIKEETLKTIKIENQEKIEVNQEKNETELKVKTSIESQKDLIQNANERFNKFFNEFWVGSRDDFLNKYPELKKLYDEELKKNQRPEDEQESLKYDLKFFLKKENKEKIQSVTWINEKVFD</sequence>
<feature type="coiled-coil region" evidence="1">
    <location>
        <begin position="84"/>
        <end position="129"/>
    </location>
</feature>
<name>K2GAE7_9BACT</name>
<dbReference type="EMBL" id="AMFJ01000560">
    <property type="protein sequence ID" value="EKE27099.1"/>
    <property type="molecule type" value="Genomic_DNA"/>
</dbReference>
<evidence type="ECO:0000256" key="1">
    <source>
        <dbReference type="SAM" id="Coils"/>
    </source>
</evidence>
<organism evidence="2">
    <name type="scientific">uncultured bacterium</name>
    <name type="common">gcode 4</name>
    <dbReference type="NCBI Taxonomy" id="1234023"/>
    <lineage>
        <taxon>Bacteria</taxon>
        <taxon>environmental samples</taxon>
    </lineage>
</organism>
<keyword evidence="1" id="KW-0175">Coiled coil</keyword>
<dbReference type="AlphaFoldDB" id="K2GAE7"/>
<proteinExistence type="predicted"/>
<comment type="caution">
    <text evidence="2">The sequence shown here is derived from an EMBL/GenBank/DDBJ whole genome shotgun (WGS) entry which is preliminary data.</text>
</comment>